<organism evidence="1 2">
    <name type="scientific">Streptomyces colonosanans</name>
    <dbReference type="NCBI Taxonomy" id="1428652"/>
    <lineage>
        <taxon>Bacteria</taxon>
        <taxon>Bacillati</taxon>
        <taxon>Actinomycetota</taxon>
        <taxon>Actinomycetes</taxon>
        <taxon>Kitasatosporales</taxon>
        <taxon>Streptomycetaceae</taxon>
        <taxon>Streptomyces</taxon>
    </lineage>
</organism>
<gene>
    <name evidence="1" type="ORF">BIV24_12175</name>
</gene>
<dbReference type="AlphaFoldDB" id="A0A1S2PJX0"/>
<dbReference type="EMBL" id="MLYP01000032">
    <property type="protein sequence ID" value="OIJ93264.1"/>
    <property type="molecule type" value="Genomic_DNA"/>
</dbReference>
<sequence length="66" mass="6828">MRRDVEATAAAARHLVFDVDLDEVRLGGGAAFLGPRLARVLDLAAADAVAMCPPSSPLWVGRAAGL</sequence>
<name>A0A1S2PJX0_9ACTN</name>
<proteinExistence type="predicted"/>
<protein>
    <submittedName>
        <fullName evidence="1">Uncharacterized protein</fullName>
    </submittedName>
</protein>
<reference evidence="1 2" key="1">
    <citation type="submission" date="2016-10" db="EMBL/GenBank/DDBJ databases">
        <title>Genome sequence of Streptomyces sp. MUSC 93.</title>
        <authorList>
            <person name="Lee L.-H."/>
            <person name="Ser H.-L."/>
            <person name="Law J.W.-F."/>
        </authorList>
    </citation>
    <scope>NUCLEOTIDE SEQUENCE [LARGE SCALE GENOMIC DNA]</scope>
    <source>
        <strain evidence="1 2">MUSC 93</strain>
    </source>
</reference>
<dbReference type="RefSeq" id="WP_071366262.1">
    <property type="nucleotide sequence ID" value="NZ_MLYP01000032.1"/>
</dbReference>
<accession>A0A1S2PJX0</accession>
<comment type="caution">
    <text evidence="1">The sequence shown here is derived from an EMBL/GenBank/DDBJ whole genome shotgun (WGS) entry which is preliminary data.</text>
</comment>
<keyword evidence="2" id="KW-1185">Reference proteome</keyword>
<dbReference type="Proteomes" id="UP000179935">
    <property type="component" value="Unassembled WGS sequence"/>
</dbReference>
<evidence type="ECO:0000313" key="2">
    <source>
        <dbReference type="Proteomes" id="UP000179935"/>
    </source>
</evidence>
<evidence type="ECO:0000313" key="1">
    <source>
        <dbReference type="EMBL" id="OIJ93264.1"/>
    </source>
</evidence>